<feature type="region of interest" description="Disordered" evidence="6">
    <location>
        <begin position="1"/>
        <end position="48"/>
    </location>
</feature>
<dbReference type="SUPFAM" id="SSF81665">
    <property type="entry name" value="Calcium ATPase, transmembrane domain M"/>
    <property type="match status" value="1"/>
</dbReference>
<feature type="compositionally biased region" description="Low complexity" evidence="6">
    <location>
        <begin position="20"/>
        <end position="34"/>
    </location>
</feature>
<sequence length="714" mass="77908">MRRVEEEEGKSKEEKRMTTGSSCSSNGLLQSSASPRKTDDLEVGQPIKEFELDDDELADESDPFDIAHTKNVPLEILRKWRQAALVLNASRRFRYTLDLKKDEEKEQRRRMIRSHAHVIRAALLFRLGGEQQIATPPTATGDYAIGLEELASMTRDHNISSLQHCGGVKGLSKMLKTNLATGVVGDENDLIKRMNTFGTNRYPQKKGRSFLRFLWEAWQDLTLIILIVAAIASLGLGIKTEGLSHGWYDGASISFAVMLVIIVTAVSDYRQSLQFQNLNKEKQNIQLEVCNKAMKTCYCLFFLSFSISSFLMNLVLLCFESCKLTIQILRCFTQVPADGILITGHSLAIDESSMTGESKIVHKDQNAPFLMSGCKVADGIGTMLVTGVGINTEWGLLMASISEDTGEETPLQVRLNGLATFIGIVGLAVALSVLAILLGRYFTGNTKNPDGSVQFIKGETTVSKAVDGVIKILTIAVTIVVVAVPEGLPLAVTLTLSACETMGSSTTICSDKTGTLTLNQMTVVEAYVGKQKINPPDDPSQLQSQAGLLCEGIAQNTTGNVFVPKLGMDFDVLRAESKILHVFPFNSEKKRGGVAIQTADSNVHIHWKGAAEMVLASCTGFLDSNGSLQSIDKEMDYFKVAIDDMAACSLRCVAIAYRPYELDKVPTNEESLGKWVLPEDELVLLAIVGIKDPCRPGVKDAVKVCTAAGVKVIY</sequence>
<dbReference type="GO" id="GO:0005886">
    <property type="term" value="C:plasma membrane"/>
    <property type="evidence" value="ECO:0007669"/>
    <property type="project" value="TreeGrafter"/>
</dbReference>
<protein>
    <recommendedName>
        <fullName evidence="13">Cation-transporting P-type ATPase N-terminal domain-containing protein</fullName>
    </recommendedName>
</protein>
<dbReference type="GO" id="GO:0000166">
    <property type="term" value="F:nucleotide binding"/>
    <property type="evidence" value="ECO:0007669"/>
    <property type="project" value="InterPro"/>
</dbReference>
<evidence type="ECO:0000256" key="1">
    <source>
        <dbReference type="ARBA" id="ARBA00004370"/>
    </source>
</evidence>
<dbReference type="InterPro" id="IPR059000">
    <property type="entry name" value="ATPase_P-type_domA"/>
</dbReference>
<dbReference type="GO" id="GO:0005388">
    <property type="term" value="F:P-type calcium transporter activity"/>
    <property type="evidence" value="ECO:0007669"/>
    <property type="project" value="TreeGrafter"/>
</dbReference>
<evidence type="ECO:0000259" key="9">
    <source>
        <dbReference type="Pfam" id="PF00690"/>
    </source>
</evidence>
<feature type="transmembrane region" description="Helical" evidence="7">
    <location>
        <begin position="418"/>
        <end position="438"/>
    </location>
</feature>
<keyword evidence="5 7" id="KW-0472">Membrane</keyword>
<dbReference type="InterPro" id="IPR004014">
    <property type="entry name" value="ATPase_P-typ_cation-transptr_N"/>
</dbReference>
<dbReference type="Gene3D" id="2.70.150.10">
    <property type="entry name" value="Calcium-transporting ATPase, cytoplasmic transduction domain A"/>
    <property type="match status" value="2"/>
</dbReference>
<dbReference type="PANTHER" id="PTHR24093:SF520">
    <property type="entry name" value="CALCIUM-TRANSPORTING ATPASE 9, PLASMA MEMBRANE-TYPE"/>
    <property type="match status" value="1"/>
</dbReference>
<evidence type="ECO:0000313" key="12">
    <source>
        <dbReference type="Proteomes" id="UP000326939"/>
    </source>
</evidence>
<dbReference type="PANTHER" id="PTHR24093">
    <property type="entry name" value="CATION TRANSPORTING ATPASE"/>
    <property type="match status" value="1"/>
</dbReference>
<keyword evidence="12" id="KW-1185">Reference proteome</keyword>
<evidence type="ECO:0000256" key="3">
    <source>
        <dbReference type="ARBA" id="ARBA00022842"/>
    </source>
</evidence>
<keyword evidence="3" id="KW-0460">Magnesium</keyword>
<dbReference type="Gene3D" id="3.40.1110.10">
    <property type="entry name" value="Calcium-transporting ATPase, cytoplasmic domain N"/>
    <property type="match status" value="1"/>
</dbReference>
<dbReference type="GO" id="GO:0005516">
    <property type="term" value="F:calmodulin binding"/>
    <property type="evidence" value="ECO:0007669"/>
    <property type="project" value="InterPro"/>
</dbReference>
<dbReference type="SUPFAM" id="SSF81660">
    <property type="entry name" value="Metal cation-transporting ATPase, ATP-binding domain N"/>
    <property type="match status" value="1"/>
</dbReference>
<evidence type="ECO:0008006" key="13">
    <source>
        <dbReference type="Google" id="ProtNLM"/>
    </source>
</evidence>
<feature type="transmembrane region" description="Helical" evidence="7">
    <location>
        <begin position="213"/>
        <end position="238"/>
    </location>
</feature>
<evidence type="ECO:0000256" key="7">
    <source>
        <dbReference type="SAM" id="Phobius"/>
    </source>
</evidence>
<dbReference type="PRINTS" id="PR00121">
    <property type="entry name" value="NAKATPASE"/>
</dbReference>
<comment type="caution">
    <text evidence="11">The sequence shown here is derived from an EMBL/GenBank/DDBJ whole genome shotgun (WGS) entry which is preliminary data.</text>
</comment>
<evidence type="ECO:0000256" key="2">
    <source>
        <dbReference type="ARBA" id="ARBA00022692"/>
    </source>
</evidence>
<dbReference type="Pfam" id="PF00122">
    <property type="entry name" value="E1-E2_ATPase"/>
    <property type="match status" value="1"/>
</dbReference>
<dbReference type="Gene3D" id="1.20.5.170">
    <property type="match status" value="1"/>
</dbReference>
<dbReference type="Pfam" id="PF13246">
    <property type="entry name" value="Cation_ATPase"/>
    <property type="match status" value="1"/>
</dbReference>
<feature type="transmembrane region" description="Helical" evidence="7">
    <location>
        <begin position="250"/>
        <end position="269"/>
    </location>
</feature>
<reference evidence="12" key="1">
    <citation type="journal article" date="2019" name="Gigascience">
        <title>De novo genome assembly of the endangered Acer yangbiense, a plant species with extremely small populations endemic to Yunnan Province, China.</title>
        <authorList>
            <person name="Yang J."/>
            <person name="Wariss H.M."/>
            <person name="Tao L."/>
            <person name="Zhang R."/>
            <person name="Yun Q."/>
            <person name="Hollingsworth P."/>
            <person name="Dao Z."/>
            <person name="Luo G."/>
            <person name="Guo H."/>
            <person name="Ma Y."/>
            <person name="Sun W."/>
        </authorList>
    </citation>
    <scope>NUCLEOTIDE SEQUENCE [LARGE SCALE GENOMIC DNA]</scope>
    <source>
        <strain evidence="12">cv. br00</strain>
    </source>
</reference>
<dbReference type="PROSITE" id="PS00154">
    <property type="entry name" value="ATPASE_E1_E2"/>
    <property type="match status" value="1"/>
</dbReference>
<evidence type="ECO:0000256" key="6">
    <source>
        <dbReference type="SAM" id="MobiDB-lite"/>
    </source>
</evidence>
<evidence type="ECO:0000256" key="5">
    <source>
        <dbReference type="ARBA" id="ARBA00023136"/>
    </source>
</evidence>
<comment type="subcellular location">
    <subcellularLocation>
        <location evidence="1">Membrane</location>
    </subcellularLocation>
</comment>
<dbReference type="Pfam" id="PF12515">
    <property type="entry name" value="CaATP_NAI"/>
    <property type="match status" value="1"/>
</dbReference>
<keyword evidence="2 7" id="KW-0812">Transmembrane</keyword>
<gene>
    <name evidence="11" type="ORF">DKX38_012041</name>
</gene>
<keyword evidence="4 7" id="KW-1133">Transmembrane helix</keyword>
<accession>A0A5N5LMG2</accession>
<dbReference type="EMBL" id="VDCV01000008">
    <property type="protein sequence ID" value="KAB5543929.1"/>
    <property type="molecule type" value="Genomic_DNA"/>
</dbReference>
<dbReference type="InterPro" id="IPR023298">
    <property type="entry name" value="ATPase_P-typ_TM_dom_sf"/>
</dbReference>
<dbReference type="Proteomes" id="UP000326939">
    <property type="component" value="Chromosome 8"/>
</dbReference>
<feature type="domain" description="Cation-transporting P-type ATPase N-terminal" evidence="9">
    <location>
        <begin position="164"/>
        <end position="233"/>
    </location>
</feature>
<evidence type="ECO:0000256" key="4">
    <source>
        <dbReference type="ARBA" id="ARBA00022989"/>
    </source>
</evidence>
<dbReference type="InterPro" id="IPR018303">
    <property type="entry name" value="ATPase_P-typ_P_site"/>
</dbReference>
<dbReference type="AlphaFoldDB" id="A0A5N5LMG2"/>
<evidence type="ECO:0000259" key="8">
    <source>
        <dbReference type="Pfam" id="PF00122"/>
    </source>
</evidence>
<proteinExistence type="predicted"/>
<feature type="domain" description="Calcium-transporting P-type ATPase N-terminal autoinhibitory" evidence="10">
    <location>
        <begin position="61"/>
        <end position="104"/>
    </location>
</feature>
<dbReference type="FunFam" id="1.20.5.170:FF:000029">
    <property type="entry name" value="Calcium-transporting ATPase"/>
    <property type="match status" value="1"/>
</dbReference>
<dbReference type="SUPFAM" id="SSF81653">
    <property type="entry name" value="Calcium ATPase, transduction domain A"/>
    <property type="match status" value="1"/>
</dbReference>
<organism evidence="11 12">
    <name type="scientific">Salix brachista</name>
    <dbReference type="NCBI Taxonomy" id="2182728"/>
    <lineage>
        <taxon>Eukaryota</taxon>
        <taxon>Viridiplantae</taxon>
        <taxon>Streptophyta</taxon>
        <taxon>Embryophyta</taxon>
        <taxon>Tracheophyta</taxon>
        <taxon>Spermatophyta</taxon>
        <taxon>Magnoliopsida</taxon>
        <taxon>eudicotyledons</taxon>
        <taxon>Gunneridae</taxon>
        <taxon>Pentapetalae</taxon>
        <taxon>rosids</taxon>
        <taxon>fabids</taxon>
        <taxon>Malpighiales</taxon>
        <taxon>Salicaceae</taxon>
        <taxon>Saliceae</taxon>
        <taxon>Salix</taxon>
    </lineage>
</organism>
<evidence type="ECO:0000313" key="11">
    <source>
        <dbReference type="EMBL" id="KAB5543929.1"/>
    </source>
</evidence>
<dbReference type="Pfam" id="PF00690">
    <property type="entry name" value="Cation_ATPase_N"/>
    <property type="match status" value="1"/>
</dbReference>
<feature type="transmembrane region" description="Helical" evidence="7">
    <location>
        <begin position="297"/>
        <end position="317"/>
    </location>
</feature>
<dbReference type="InterPro" id="IPR024750">
    <property type="entry name" value="Ca_ATPase_N_dom"/>
</dbReference>
<dbReference type="InterPro" id="IPR023299">
    <property type="entry name" value="ATPase_P-typ_cyto_dom_N"/>
</dbReference>
<evidence type="ECO:0000259" key="10">
    <source>
        <dbReference type="Pfam" id="PF12515"/>
    </source>
</evidence>
<dbReference type="FunFam" id="1.20.1110.10:FF:000036">
    <property type="entry name" value="Calcium-transporting ATPase"/>
    <property type="match status" value="1"/>
</dbReference>
<dbReference type="PRINTS" id="PR00119">
    <property type="entry name" value="CATATPASE"/>
</dbReference>
<dbReference type="InterPro" id="IPR008250">
    <property type="entry name" value="ATPase_P-typ_transduc_dom_A_sf"/>
</dbReference>
<name>A0A5N5LMG2_9ROSI</name>
<dbReference type="Gene3D" id="1.20.1110.10">
    <property type="entry name" value="Calcium-transporting ATPase, transmembrane domain"/>
    <property type="match status" value="2"/>
</dbReference>
<feature type="domain" description="P-type ATPase A" evidence="8">
    <location>
        <begin position="333"/>
        <end position="400"/>
    </location>
</feature>